<dbReference type="InterPro" id="IPR007889">
    <property type="entry name" value="HTH_Psq"/>
</dbReference>
<reference evidence="2" key="2">
    <citation type="journal article" date="2023" name="IMA Fungus">
        <title>Comparative genomic study of the Penicillium genus elucidates a diverse pangenome and 15 lateral gene transfer events.</title>
        <authorList>
            <person name="Petersen C."/>
            <person name="Sorensen T."/>
            <person name="Nielsen M.R."/>
            <person name="Sondergaard T.E."/>
            <person name="Sorensen J.L."/>
            <person name="Fitzpatrick D.A."/>
            <person name="Frisvad J.C."/>
            <person name="Nielsen K.L."/>
        </authorList>
    </citation>
    <scope>NUCLEOTIDE SEQUENCE</scope>
    <source>
        <strain evidence="2">IBT 19713</strain>
    </source>
</reference>
<dbReference type="AlphaFoldDB" id="A0A9W9NS67"/>
<keyword evidence="3" id="KW-1185">Reference proteome</keyword>
<dbReference type="GO" id="GO:0003677">
    <property type="term" value="F:DNA binding"/>
    <property type="evidence" value="ECO:0007669"/>
    <property type="project" value="InterPro"/>
</dbReference>
<dbReference type="Pfam" id="PF05225">
    <property type="entry name" value="HTH_psq"/>
    <property type="match status" value="1"/>
</dbReference>
<evidence type="ECO:0000313" key="3">
    <source>
        <dbReference type="Proteomes" id="UP001150941"/>
    </source>
</evidence>
<evidence type="ECO:0000313" key="2">
    <source>
        <dbReference type="EMBL" id="KAJ5224938.1"/>
    </source>
</evidence>
<accession>A0A9W9NS67</accession>
<dbReference type="OrthoDB" id="4324149at2759"/>
<proteinExistence type="predicted"/>
<organism evidence="2 3">
    <name type="scientific">Penicillium chermesinum</name>
    <dbReference type="NCBI Taxonomy" id="63820"/>
    <lineage>
        <taxon>Eukaryota</taxon>
        <taxon>Fungi</taxon>
        <taxon>Dikarya</taxon>
        <taxon>Ascomycota</taxon>
        <taxon>Pezizomycotina</taxon>
        <taxon>Eurotiomycetes</taxon>
        <taxon>Eurotiomycetidae</taxon>
        <taxon>Eurotiales</taxon>
        <taxon>Aspergillaceae</taxon>
        <taxon>Penicillium</taxon>
    </lineage>
</organism>
<dbReference type="RefSeq" id="XP_058328349.1">
    <property type="nucleotide sequence ID" value="XM_058475459.1"/>
</dbReference>
<dbReference type="Proteomes" id="UP001150941">
    <property type="component" value="Unassembled WGS sequence"/>
</dbReference>
<protein>
    <recommendedName>
        <fullName evidence="1">HTH psq-type domain-containing protein</fullName>
    </recommendedName>
</protein>
<name>A0A9W9NS67_9EURO</name>
<dbReference type="EMBL" id="JAPQKS010000005">
    <property type="protein sequence ID" value="KAJ5224938.1"/>
    <property type="molecule type" value="Genomic_DNA"/>
</dbReference>
<reference evidence="2" key="1">
    <citation type="submission" date="2022-11" db="EMBL/GenBank/DDBJ databases">
        <authorList>
            <person name="Petersen C."/>
        </authorList>
    </citation>
    <scope>NUCLEOTIDE SEQUENCE</scope>
    <source>
        <strain evidence="2">IBT 19713</strain>
    </source>
</reference>
<comment type="caution">
    <text evidence="2">The sequence shown here is derived from an EMBL/GenBank/DDBJ whole genome shotgun (WGS) entry which is preliminary data.</text>
</comment>
<gene>
    <name evidence="2" type="ORF">N7468_006163</name>
</gene>
<sequence length="91" mass="10292">MPKSSNFSEDRMAKAVAFAIAEKKPNISKIAREFDVSRETLNSRIKKAKSSPTPKDSHRNNLRAFQEKALINWIVKMHSWNLPPTAAVIEA</sequence>
<dbReference type="InterPro" id="IPR009057">
    <property type="entry name" value="Homeodomain-like_sf"/>
</dbReference>
<dbReference type="GeneID" id="83202762"/>
<evidence type="ECO:0000259" key="1">
    <source>
        <dbReference type="Pfam" id="PF05225"/>
    </source>
</evidence>
<feature type="domain" description="HTH psq-type" evidence="1">
    <location>
        <begin position="8"/>
        <end position="47"/>
    </location>
</feature>
<dbReference type="SUPFAM" id="SSF46689">
    <property type="entry name" value="Homeodomain-like"/>
    <property type="match status" value="1"/>
</dbReference>